<feature type="compositionally biased region" description="Basic and acidic residues" evidence="8">
    <location>
        <begin position="771"/>
        <end position="787"/>
    </location>
</feature>
<feature type="compositionally biased region" description="Basic and acidic residues" evidence="8">
    <location>
        <begin position="2120"/>
        <end position="2132"/>
    </location>
</feature>
<evidence type="ECO:0000256" key="4">
    <source>
        <dbReference type="ARBA" id="ARBA00022679"/>
    </source>
</evidence>
<accession>A0ABY6S6Y7</accession>
<feature type="region of interest" description="Disordered" evidence="8">
    <location>
        <begin position="736"/>
        <end position="787"/>
    </location>
</feature>
<evidence type="ECO:0000256" key="3">
    <source>
        <dbReference type="ARBA" id="ARBA00012485"/>
    </source>
</evidence>
<evidence type="ECO:0000259" key="9">
    <source>
        <dbReference type="PROSITE" id="PS50237"/>
    </source>
</evidence>
<dbReference type="InterPro" id="IPR000569">
    <property type="entry name" value="HECT_dom"/>
</dbReference>
<dbReference type="PANTHER" id="PTHR11254">
    <property type="entry name" value="HECT DOMAIN UBIQUITIN-PROTEIN LIGASE"/>
    <property type="match status" value="1"/>
</dbReference>
<keyword evidence="5 7" id="KW-0833">Ubl conjugation pathway</keyword>
<feature type="compositionally biased region" description="Basic and acidic residues" evidence="8">
    <location>
        <begin position="2977"/>
        <end position="3028"/>
    </location>
</feature>
<evidence type="ECO:0000313" key="11">
    <source>
        <dbReference type="Proteomes" id="UP000280685"/>
    </source>
</evidence>
<organism evidence="10 11">
    <name type="scientific">Podospora comata</name>
    <dbReference type="NCBI Taxonomy" id="48703"/>
    <lineage>
        <taxon>Eukaryota</taxon>
        <taxon>Fungi</taxon>
        <taxon>Dikarya</taxon>
        <taxon>Ascomycota</taxon>
        <taxon>Pezizomycotina</taxon>
        <taxon>Sordariomycetes</taxon>
        <taxon>Sordariomycetidae</taxon>
        <taxon>Sordariales</taxon>
        <taxon>Podosporaceae</taxon>
        <taxon>Podospora</taxon>
    </lineage>
</organism>
<feature type="region of interest" description="Disordered" evidence="8">
    <location>
        <begin position="1553"/>
        <end position="1580"/>
    </location>
</feature>
<keyword evidence="11" id="KW-1185">Reference proteome</keyword>
<feature type="compositionally biased region" description="Acidic residues" evidence="8">
    <location>
        <begin position="2465"/>
        <end position="2489"/>
    </location>
</feature>
<dbReference type="InterPro" id="IPR010309">
    <property type="entry name" value="E3_Ub_ligase_DUF908"/>
</dbReference>
<reference evidence="10" key="1">
    <citation type="submission" date="2018-02" db="EMBL/GenBank/DDBJ databases">
        <authorList>
            <person name="Silar P."/>
        </authorList>
    </citation>
    <scope>NUCLEOTIDE SEQUENCE [LARGE SCALE GENOMIC DNA]</scope>
    <source>
        <strain evidence="10">T</strain>
    </source>
</reference>
<feature type="compositionally biased region" description="Polar residues" evidence="8">
    <location>
        <begin position="2018"/>
        <end position="2038"/>
    </location>
</feature>
<feature type="compositionally biased region" description="Basic and acidic residues" evidence="8">
    <location>
        <begin position="2829"/>
        <end position="2840"/>
    </location>
</feature>
<comment type="pathway">
    <text evidence="2">Protein modification; protein ubiquitination.</text>
</comment>
<feature type="region of interest" description="Disordered" evidence="8">
    <location>
        <begin position="2808"/>
        <end position="2846"/>
    </location>
</feature>
<evidence type="ECO:0000256" key="1">
    <source>
        <dbReference type="ARBA" id="ARBA00000885"/>
    </source>
</evidence>
<feature type="compositionally biased region" description="Acidic residues" evidence="8">
    <location>
        <begin position="2504"/>
        <end position="2579"/>
    </location>
</feature>
<feature type="compositionally biased region" description="Basic and acidic residues" evidence="8">
    <location>
        <begin position="343"/>
        <end position="356"/>
    </location>
</feature>
<dbReference type="Pfam" id="PF06025">
    <property type="entry name" value="DUF913"/>
    <property type="match status" value="1"/>
</dbReference>
<dbReference type="CDD" id="cd00078">
    <property type="entry name" value="HECTc"/>
    <property type="match status" value="1"/>
</dbReference>
<comment type="similarity">
    <text evidence="6">Belongs to the UPL family. TOM1/PTR1 subfamily.</text>
</comment>
<feature type="region of interest" description="Disordered" evidence="8">
    <location>
        <begin position="1608"/>
        <end position="1669"/>
    </location>
</feature>
<dbReference type="InterPro" id="IPR010314">
    <property type="entry name" value="E3_Ub_ligase_DUF913"/>
</dbReference>
<dbReference type="Gene3D" id="3.30.2160.10">
    <property type="entry name" value="Hect, E3 ligase catalytic domain"/>
    <property type="match status" value="1"/>
</dbReference>
<evidence type="ECO:0000256" key="6">
    <source>
        <dbReference type="ARBA" id="ARBA00034494"/>
    </source>
</evidence>
<dbReference type="EMBL" id="LR026966">
    <property type="protein sequence ID" value="VBB77775.1"/>
    <property type="molecule type" value="Genomic_DNA"/>
</dbReference>
<feature type="region of interest" description="Disordered" evidence="8">
    <location>
        <begin position="3485"/>
        <end position="3511"/>
    </location>
</feature>
<keyword evidence="4" id="KW-0808">Transferase</keyword>
<feature type="compositionally biased region" description="Low complexity" evidence="8">
    <location>
        <begin position="1621"/>
        <end position="1631"/>
    </location>
</feature>
<dbReference type="Gene3D" id="3.30.2410.10">
    <property type="entry name" value="Hect, E3 ligase catalytic domain"/>
    <property type="match status" value="1"/>
</dbReference>
<name>A0ABY6S6Y7_PODCO</name>
<feature type="compositionally biased region" description="Basic and acidic residues" evidence="8">
    <location>
        <begin position="3548"/>
        <end position="3571"/>
    </location>
</feature>
<evidence type="ECO:0000313" key="10">
    <source>
        <dbReference type="EMBL" id="VBB77775.1"/>
    </source>
</evidence>
<feature type="region of interest" description="Disordered" evidence="8">
    <location>
        <begin position="2977"/>
        <end position="3082"/>
    </location>
</feature>
<feature type="compositionally biased region" description="Polar residues" evidence="8">
    <location>
        <begin position="1206"/>
        <end position="1223"/>
    </location>
</feature>
<dbReference type="SMART" id="SM00119">
    <property type="entry name" value="HECTc"/>
    <property type="match status" value="1"/>
</dbReference>
<dbReference type="Pfam" id="PF06012">
    <property type="entry name" value="DUF908"/>
    <property type="match status" value="1"/>
</dbReference>
<feature type="region of interest" description="Disordered" evidence="8">
    <location>
        <begin position="2377"/>
        <end position="2425"/>
    </location>
</feature>
<comment type="catalytic activity">
    <reaction evidence="1">
        <text>S-ubiquitinyl-[E2 ubiquitin-conjugating enzyme]-L-cysteine + [acceptor protein]-L-lysine = [E2 ubiquitin-conjugating enzyme]-L-cysteine + N(6)-ubiquitinyl-[acceptor protein]-L-lysine.</text>
        <dbReference type="EC" id="2.3.2.26"/>
    </reaction>
</comment>
<feature type="active site" description="Glycyl thioester intermediate" evidence="7">
    <location>
        <position position="4179"/>
    </location>
</feature>
<gene>
    <name evidence="10" type="ORF">PODCO_307640</name>
</gene>
<evidence type="ECO:0000256" key="5">
    <source>
        <dbReference type="ARBA" id="ARBA00022786"/>
    </source>
</evidence>
<feature type="compositionally biased region" description="Low complexity" evidence="8">
    <location>
        <begin position="3029"/>
        <end position="3061"/>
    </location>
</feature>
<feature type="compositionally biased region" description="Polar residues" evidence="8">
    <location>
        <begin position="318"/>
        <end position="331"/>
    </location>
</feature>
<dbReference type="PANTHER" id="PTHR11254:SF67">
    <property type="entry name" value="E3 UBIQUITIN-PROTEIN LIGASE HUWE1"/>
    <property type="match status" value="1"/>
</dbReference>
<feature type="region of interest" description="Disordered" evidence="8">
    <location>
        <begin position="1197"/>
        <end position="1223"/>
    </location>
</feature>
<feature type="region of interest" description="Disordered" evidence="8">
    <location>
        <begin position="223"/>
        <end position="249"/>
    </location>
</feature>
<feature type="region of interest" description="Disordered" evidence="8">
    <location>
        <begin position="2465"/>
        <end position="2581"/>
    </location>
</feature>
<sequence>MGKITKTMQSRHKETLSPWLEKYVEETTSTPLPLLPKKLGEFPSRWPFPRGDLYHWIPLLNRFDNILEAFCATHGLNEGFQTRDFTCELLLNQAAPVEYCDDQPWSKDRLGQLGFGEDGDCQLIIAILNFSQMLLQHCGNRSIYGSSSRLNDLLNTTSLTLVRATLEVSLELAQRYHASMKRVTQPSRQVSSALLANHYNIELDRVNLLAQPFVKTPVAPVARFTDVPPTTPGAPTSKAKDKTSGASSRNVASMYANDLASLVVQGSTDENRWNGWGDLKVVYYPKAEGTKTPAPEAQSSDRASSSTIPPTPTPLRRSATSVSQTPRSNRPSCPDDSPSNRHGNGDDHAPSGPKTHEIRQTVLKSTSIYDLLKQCPDDMPAASRYEFLNRLRIAKALLGSTEDRRQALAVRLLAITNLASIHHEQTFIEKVLKQDNDEPRKYQLVYQLAELIHPSVDGAEDTPLWLQAIALGTLEGIVGIQAKYQDIVSALNANVNHGVLMYVVRKAVASMKQDDPDMDNGKVTDADKWRSKLFGLALHMIVSQRIGPEMTSNGLLEVLIEILKLRTKTAQLNWSMVVAFLDTIVYNYTVAFPALSNASGLDAIADLIIHVVHSSKELAEKGLGTKPEFHAQLVDYGIPFYHQQTVKWLLKFLHHILQSPLSFGANTDRLLRNLVDNSKLLVSLRTVIEEPRLYGSVVWTNAVTLLSDFLNNDPTSFAALSESGMVQSFLSTLTGEKVGLPQPEGSPRPEENPEEAASPAYSNDSLLLDSADSRPHPPTEDMMNESRERPLAHGVLASNDAINIIPQVLNSISLNNAGMKMVVSSRSFDHFLEIFFSPEHVQIMSRSDLDLAANIGSSFDELARHHPRLRPTISNSVLDLTAKVVHLANDKAKGKGLGARGWGANLLVEDSKKNIYAADKSLLAKAGTPFSSGSKEKGKDVSDDADVEMVDAAGESPEWAPEAMKRSEEVHHEVTPYIWALCSFLSALFASNTNLKQAYVKNGGVELLLNLSESPALPEGFDKTTASRMLSQVLSHLIECCPVLGIPSLLNRIDDTIGVLQPLMTRDDSEPFFAPFVSGVSLSNDKGEWDPELVRKVAGGNDIIKAIVRLQSLVKTSYQSFPYAARLGSIVIPPCNTYDLYDKLIKSLGALLRDAVTEDLAIRTLVPKRWTESLTSPDGAELSVAKLTVANNVTATETAPAAPQASGTEASAQPSEPTKLTAEQQEVQQWFHKQNFNTIHDLLSSLHRNVLPFFQTMSKVLLPRRFDNFSRSNQLTIAETLATTVLEQLKFVQDKLDQDKLAGLDFHHFTTTFQSLHDMLIDVTRQTERQGTALLLPVLIAFKENGGIDLLSSMLEKFADDICSVPADSTAREESPKVRQATMGMKRILDIYHIIVNGKNVTESLTSTSLPKAAERREFGHQLVVELRVAILPVVRKLWESQLAEKVETVVLSKMIDILQTIAAADSESNAYRRSDKTGPPSVFKDRKRVSFNWEGEANVNVKKLIDKGNDEELSREAIYRANGKLEDAMEYCRAFDPANSSKGWAFKRNPIPEEDAYKEPPPPPKPEQAQPDQTPVVSQPVVPLGAEPMALDPMPGINSLIHDAIGEADSGDQSSDESNDTSNESSSQHSAQEAPSMTAAPTQQAPTSSSVAAVPPNPPSVTKEDLDDERARLSNDLIDRCLDVIRAHPDSVFEISDLIQNMILKTDNEQKRTEVGEILANALLSLHANDEADKKANGGTIAAYSHLLSLLLQNSSFFKSTLPTLRQYIEEYLSFLQVPSNSSEELPPWMPYVLLVFETLLIDEEQLPDIKWKPPAKEEDPVEEPVWATKVPTILLKERSGLLSAVLEILPRIGKEEALAVSVLRILVILTRDHGMAKTVGEKRNLQRLFVMAKQLCAGGSGPLNRSRIMDYIMTILRHIVEDEDIIRQVMQNEIRQFLSSSSRSGRNYDAQTFLKHLSHVALRSPKLFVETTGQLVKLVKWSVPEARESSSRSNYQIVLKPAPAAEEEAKPKDSSVEPTVQATEDLSINDVKPSTESADKEMTDAPKTPLDIKRPVLENPDGVVHFLLCELLNYREVDDKEVPAVPAKEASKTDNKTAGETSSAEEDATPAPADVEVPEPKKDEKKSSKPTFKAEDHPIFIYRCFLLSCLTELLQSYTRAKVEFINFKRSAPMQTNTPIKPRSSVLNYLLNDLLSPGSASLAAETPVAKKKTSTSTQAQSVLVALVARTGEKPYDRHRGNWEYDDEPDLLFVRRFVLDTVLRAYKDASTPGESFDVRYPRMIALAELMSHMIGEKDKDANSRGASQDQGLTRSYAQIKRLMYEKGYLATLTASIADIDLTYPDVKRTIKHILRVLRSLTKTASALSELDIIPATVTGDQPEDDFASASSLSDMDDEREETPDLYRNSTLGMLEPGREDDYYSDEEEDGIFSNFAAQIDELLLMGADDDEMYDEEVYEDELDYGDEMSQDEEDNPSDEDEEELGEMGEIEGLPGDPGVVEVIMGEDDDEDEDMDEDDEDDSDEDDEDEVGSEDMEDVEDQVEIMDEEGNPIGDDGDDGWESETDEEDEEGEEELDYEAEAQNLHNAQMMQELAELESITRRRFELRGLAAAGDADELDGEDIHEFDDEHYMDDGGPEDDGMSFVLVTESRYGLLTGFSEEEEEEEVDDDMYYEQGHPHDDFLPGNISGSLGWDLAVEPHHRVRGGFSRRNPFPAPFGVGDLRHMGSSGKLSDLFIRLRQQVGATLQRLDDLEATLDSVEISVDGGNEGSEDLSQALRTTSQQLLERQPVEHRANAIPDFRNYFGNTSRAPPAVLDSQRNPLLLPSHRSGRDQSPRHSDRQSLPWSSLGLPESFRAMATPDGPLAVIHTLVQNMPIPHGAGPALSLQLTSEGPHGEIRQVSIPLDAVTGNRVGRWEPRRDVYQEPAQAVQFVAARTNDRWKEEAGMIFGPAHHDKVSILMVGVLGTLAPAAIQQLKEQKARDEEKKQKEEAERKKREEALKEYEAQKAEQQAAKEKKEAEEEAERQRQALELAAVETARAVAEAAETNREQQAQEEPQAMEGVESNNAAPEAAQQPAAAPTERIITTIRNGETVDVTDLGIDPDYLAALPEEFREEVIAQTLTTRRSEARQQAPPEGENREAFQEFLEALPSELRDEIVQQERQERRRRERDEARRQNNNDPARRLAEAAEMDAASILLTFPPALREQVLLEQGEDIMDQLPPDLAAQARALAQQSSQQYRGPPPNARAVAGRQVLAEPAAVNDGKPQRRTIVQMLDKAGVATLLRLMFITQHGSIRNYLFDVFSCVCENRQNRLEVISTLLQILQDGSTDMDAVERSFGQLSLRAKQAKEKDAIKTPQSLKRTFTNISTHNHHLTNNSEVSPLLIVQQCLDLLQDLATKNAHIPSLFLTEHETVASTLKRSLSRKGKGKDVNLKAQKYAINCLLALLDRSLVMESSAVMQLLADLLNKVTYPLQALERRRKEAEAEAKKKEEEAKKKEEEKAKGETAEPAVEHANTEAINMANVQALPAAAAAAAAAPSGDQPTQEDAQKDAQDKETKETKETKPEEKKVRQLTPPYIPDHNLKLVVNIFVARECSSKTFQNTISTIKNLSNIPGAKKVFGEELVRQARVLSENIVSDLNDLLPYILKAESGTEIQGVALAKFSPGASEQNKLLRVLTALDHLFDSKGKGKKEEGASEAEDSKEGTKEDLLGSLYWNPTFGTMWDKLSACLSAIRQRENMLNVATILLPLIESLMVVCKNTTLGDAPSVQHKELLLSSPPPENRIAGLFFSFTEEHRRILNELVRHNPKLMSGTFSLLVKNPKVLEFDNKRNYFNRSVHSKTGTQQTRPQYNPLQLSVRREHVFHDSFKSLYFKTGDEMKFGKLNIRFHGEEGVDAGGVTREWFQVLARQMFDPNYALFIPVSSDRTTFHPNQLSSINEEHLMFFKFIGRIIGKALYEGRLLDCYFSRAVYKRILGKPVSVKDMESFDPNYYKSLVWILENDITDIITETFSVEDDEFGVTKTVDLIPDGRNIPVTEENKSEYVRLIVEHKLLTSVKDQMEHFLKGFHDIIPEELIAIFNEQELELLISGLPDIDVDDWKSNTEYHNYTAASQQIQWFWRAIRSFDKEERAKLLQFVTGTSKVPLNGFKELEGMNGVSRFNIHRDYGNKDRLPSSHTCFNQLDLPEYESYDTLRSQILKAITAGSDYFGFA</sequence>
<feature type="region of interest" description="Disordered" evidence="8">
    <location>
        <begin position="2004"/>
        <end position="2057"/>
    </location>
</feature>
<dbReference type="InterPro" id="IPR050409">
    <property type="entry name" value="E3_ubiq-protein_ligase"/>
</dbReference>
<feature type="compositionally biased region" description="Low complexity" evidence="8">
    <location>
        <begin position="1643"/>
        <end position="1655"/>
    </location>
</feature>
<proteinExistence type="inferred from homology"/>
<feature type="region of interest" description="Disordered" evidence="8">
    <location>
        <begin position="3153"/>
        <end position="3184"/>
    </location>
</feature>
<feature type="domain" description="HECT" evidence="9">
    <location>
        <begin position="3876"/>
        <end position="4212"/>
    </location>
</feature>
<dbReference type="InterPro" id="IPR035983">
    <property type="entry name" value="Hect_E3_ubiquitin_ligase"/>
</dbReference>
<evidence type="ECO:0000256" key="7">
    <source>
        <dbReference type="PROSITE-ProRule" id="PRU00104"/>
    </source>
</evidence>
<dbReference type="Gene3D" id="3.90.1750.10">
    <property type="entry name" value="Hect, E3 ligase catalytic domains"/>
    <property type="match status" value="1"/>
</dbReference>
<feature type="compositionally biased region" description="Basic and acidic residues" evidence="8">
    <location>
        <begin position="2039"/>
        <end position="2057"/>
    </location>
</feature>
<evidence type="ECO:0000256" key="8">
    <source>
        <dbReference type="SAM" id="MobiDB-lite"/>
    </source>
</evidence>
<feature type="region of interest" description="Disordered" evidence="8">
    <location>
        <begin position="3533"/>
        <end position="3576"/>
    </location>
</feature>
<dbReference type="InterPro" id="IPR025527">
    <property type="entry name" value="HUWE1/Rev1_UBM"/>
</dbReference>
<protein>
    <recommendedName>
        <fullName evidence="3">HECT-type E3 ubiquitin transferase</fullName>
        <ecNumber evidence="3">2.3.2.26</ecNumber>
    </recommendedName>
</protein>
<feature type="region of interest" description="Disordered" evidence="8">
    <location>
        <begin position="2085"/>
        <end position="2132"/>
    </location>
</feature>
<dbReference type="SUPFAM" id="SSF56204">
    <property type="entry name" value="Hect, E3 ligase catalytic domain"/>
    <property type="match status" value="1"/>
</dbReference>
<dbReference type="Pfam" id="PF00632">
    <property type="entry name" value="HECT"/>
    <property type="match status" value="1"/>
</dbReference>
<dbReference type="Pfam" id="PF14377">
    <property type="entry name" value="UBM"/>
    <property type="match status" value="3"/>
</dbReference>
<dbReference type="Proteomes" id="UP000280685">
    <property type="component" value="Chromosome 3"/>
</dbReference>
<feature type="compositionally biased region" description="Low complexity" evidence="8">
    <location>
        <begin position="3068"/>
        <end position="3080"/>
    </location>
</feature>
<feature type="compositionally biased region" description="Acidic residues" evidence="8">
    <location>
        <begin position="2394"/>
        <end position="2403"/>
    </location>
</feature>
<dbReference type="PROSITE" id="PS50237">
    <property type="entry name" value="HECT"/>
    <property type="match status" value="1"/>
</dbReference>
<evidence type="ECO:0000256" key="2">
    <source>
        <dbReference type="ARBA" id="ARBA00004906"/>
    </source>
</evidence>
<feature type="region of interest" description="Disordered" evidence="8">
    <location>
        <begin position="289"/>
        <end position="356"/>
    </location>
</feature>
<dbReference type="EC" id="2.3.2.26" evidence="3"/>
<feature type="compositionally biased region" description="Low complexity" evidence="8">
    <location>
        <begin position="755"/>
        <end position="770"/>
    </location>
</feature>
<feature type="compositionally biased region" description="Polar residues" evidence="8">
    <location>
        <begin position="1632"/>
        <end position="1642"/>
    </location>
</feature>